<reference evidence="3 4" key="1">
    <citation type="submission" date="2014-11" db="EMBL/GenBank/DDBJ databases">
        <authorList>
            <person name="Zhu J."/>
            <person name="Qi W."/>
            <person name="Song R."/>
        </authorList>
    </citation>
    <scope>NUCLEOTIDE SEQUENCE [LARGE SCALE GENOMIC DNA]</scope>
</reference>
<dbReference type="OMA" id="MQTIGEM"/>
<dbReference type="InterPro" id="IPR043155">
    <property type="entry name" value="VPS33_dom3b"/>
</dbReference>
<dbReference type="AlphaFoldDB" id="A0A0G4EUB7"/>
<dbReference type="InterPro" id="IPR043127">
    <property type="entry name" value="Sec-1-like_dom3a"/>
</dbReference>
<feature type="region of interest" description="Disordered" evidence="2">
    <location>
        <begin position="574"/>
        <end position="607"/>
    </location>
</feature>
<dbReference type="GO" id="GO:0016192">
    <property type="term" value="P:vesicle-mediated transport"/>
    <property type="evidence" value="ECO:0007669"/>
    <property type="project" value="InterPro"/>
</dbReference>
<feature type="compositionally biased region" description="Basic and acidic residues" evidence="2">
    <location>
        <begin position="677"/>
        <end position="686"/>
    </location>
</feature>
<dbReference type="Gene3D" id="3.90.830.10">
    <property type="entry name" value="Syntaxin Binding Protein 1, Chain A, domain 2"/>
    <property type="match status" value="1"/>
</dbReference>
<dbReference type="Gene3D" id="3.40.50.2060">
    <property type="match status" value="1"/>
</dbReference>
<feature type="region of interest" description="Disordered" evidence="2">
    <location>
        <begin position="667"/>
        <end position="686"/>
    </location>
</feature>
<dbReference type="PANTHER" id="PTHR11679">
    <property type="entry name" value="VESICLE PROTEIN SORTING-ASSOCIATED"/>
    <property type="match status" value="1"/>
</dbReference>
<dbReference type="Gene3D" id="3.40.50.1910">
    <property type="match status" value="1"/>
</dbReference>
<dbReference type="Proteomes" id="UP000041254">
    <property type="component" value="Unassembled WGS sequence"/>
</dbReference>
<dbReference type="FunCoup" id="A0A0G4EUB7">
    <property type="interactions" value="308"/>
</dbReference>
<dbReference type="SUPFAM" id="SSF56815">
    <property type="entry name" value="Sec1/munc18-like (SM) proteins"/>
    <property type="match status" value="1"/>
</dbReference>
<comment type="similarity">
    <text evidence="1">Belongs to the STXBP/unc-18/SEC1 family.</text>
</comment>
<dbReference type="InterPro" id="IPR036045">
    <property type="entry name" value="Sec1-like_sf"/>
</dbReference>
<organism evidence="3 4">
    <name type="scientific">Vitrella brassicaformis (strain CCMP3155)</name>
    <dbReference type="NCBI Taxonomy" id="1169540"/>
    <lineage>
        <taxon>Eukaryota</taxon>
        <taxon>Sar</taxon>
        <taxon>Alveolata</taxon>
        <taxon>Colpodellida</taxon>
        <taxon>Vitrellaceae</taxon>
        <taxon>Vitrella</taxon>
    </lineage>
</organism>
<evidence type="ECO:0000256" key="1">
    <source>
        <dbReference type="ARBA" id="ARBA00009884"/>
    </source>
</evidence>
<dbReference type="InterPro" id="IPR001619">
    <property type="entry name" value="Sec1-like"/>
</dbReference>
<dbReference type="Gene3D" id="1.25.40.850">
    <property type="match status" value="1"/>
</dbReference>
<evidence type="ECO:0000256" key="2">
    <source>
        <dbReference type="SAM" id="MobiDB-lite"/>
    </source>
</evidence>
<sequence>MSKVGNLEDSAISLWKVKEAARAQLLDLLDEYPGRKVLVLDSTLAGPLGLVVEVSDLRDHGVTSWFELGAYEITTDVEQVIFLVRPTVELIPLIAMQIQASERRGVEKTYAVVFVPRRTEFCVQALKQQNVYADVQLRSYPLLLMPLDSDVLSLEHRHAFTDFHLHGDPSTLYDAALSIWQLQQHCGGAIPNIRAIGSAAKYVTELLLRFRREEMATTDTHSTAITSAGAGGDSFSSSSLPAVPPVKYILGEASAADAAAGVASGKKDGEGSKGVCEIDYLVLIDRRVDLITPLCSQFTYEGLLDAVFNIHHTHIEVGPPILTPPQGTTNRKTKVPLTSSDPLFAEIRDLHIGVLGPLLHAKANQIQQTYREKDNLKNISEINEFMKKFKGVQAQHSSLATHVNLASHISNITKEEDYHKRLQLEDEITRSGASSEVLNALEDYTDKNLPIQELYRLLCLTSVVNNGIRSKHLDALKRGIIQSYGYVELGALLNLDAVGLLRSYQGRSTWEQIKKSFHLIVEEDEAQLDISYVCSGYAPLSVRLVQKLHSHPKGWRSCQEGLNLLWGPALEVRQQPSTQPGSPPTTVALPDYGTSLHSSDRNKDREKDKRPTVVVVFFLGGCTYSEVAALRKLSQLEGGARRYVIATTEMLSSSRLFSSLQNLLGKDIHPPSSSTATERETEGGAR</sequence>
<dbReference type="STRING" id="1169540.A0A0G4EUB7"/>
<dbReference type="InterPro" id="IPR027482">
    <property type="entry name" value="Sec1-like_dom2"/>
</dbReference>
<dbReference type="PhylomeDB" id="A0A0G4EUB7"/>
<proteinExistence type="inferred from homology"/>
<feature type="compositionally biased region" description="Basic and acidic residues" evidence="2">
    <location>
        <begin position="598"/>
        <end position="607"/>
    </location>
</feature>
<dbReference type="EMBL" id="CDMY01000316">
    <property type="protein sequence ID" value="CEM02017.1"/>
    <property type="molecule type" value="Genomic_DNA"/>
</dbReference>
<evidence type="ECO:0000313" key="3">
    <source>
        <dbReference type="EMBL" id="CEM02017.1"/>
    </source>
</evidence>
<protein>
    <submittedName>
        <fullName evidence="3">Uncharacterized protein</fullName>
    </submittedName>
</protein>
<dbReference type="Pfam" id="PF00995">
    <property type="entry name" value="Sec1"/>
    <property type="match status" value="1"/>
</dbReference>
<dbReference type="InterPro" id="IPR043154">
    <property type="entry name" value="Sec-1-like_dom1"/>
</dbReference>
<evidence type="ECO:0000313" key="4">
    <source>
        <dbReference type="Proteomes" id="UP000041254"/>
    </source>
</evidence>
<gene>
    <name evidence="3" type="ORF">Vbra_13404</name>
</gene>
<keyword evidence="4" id="KW-1185">Reference proteome</keyword>
<dbReference type="InParanoid" id="A0A0G4EUB7"/>
<accession>A0A0G4EUB7</accession>
<dbReference type="OrthoDB" id="10262287at2759"/>
<dbReference type="VEuPathDB" id="CryptoDB:Vbra_13404"/>
<feature type="compositionally biased region" description="Low complexity" evidence="2">
    <location>
        <begin position="574"/>
        <end position="586"/>
    </location>
</feature>
<name>A0A0G4EUB7_VITBC</name>